<evidence type="ECO:0008006" key="3">
    <source>
        <dbReference type="Google" id="ProtNLM"/>
    </source>
</evidence>
<evidence type="ECO:0000313" key="2">
    <source>
        <dbReference type="Proteomes" id="UP000681414"/>
    </source>
</evidence>
<keyword evidence="2" id="KW-1185">Reference proteome</keyword>
<gene>
    <name evidence="1" type="ORF">KHA97_06195</name>
</gene>
<comment type="caution">
    <text evidence="1">The sequence shown here is derived from an EMBL/GenBank/DDBJ whole genome shotgun (WGS) entry which is preliminary data.</text>
</comment>
<proteinExistence type="predicted"/>
<dbReference type="Proteomes" id="UP000681414">
    <property type="component" value="Unassembled WGS sequence"/>
</dbReference>
<reference evidence="1 2" key="1">
    <citation type="submission" date="2021-05" db="EMBL/GenBank/DDBJ databases">
        <title>Novel Bacillus species.</title>
        <authorList>
            <person name="Liu G."/>
        </authorList>
    </citation>
    <scope>NUCLEOTIDE SEQUENCE [LARGE SCALE GENOMIC DNA]</scope>
    <source>
        <strain evidence="2">FJAT-49780</strain>
    </source>
</reference>
<organism evidence="1 2">
    <name type="scientific">Lederbergia citri</name>
    <dbReference type="NCBI Taxonomy" id="2833580"/>
    <lineage>
        <taxon>Bacteria</taxon>
        <taxon>Bacillati</taxon>
        <taxon>Bacillota</taxon>
        <taxon>Bacilli</taxon>
        <taxon>Bacillales</taxon>
        <taxon>Bacillaceae</taxon>
        <taxon>Lederbergia</taxon>
    </lineage>
</organism>
<dbReference type="EMBL" id="JAGYPG010000001">
    <property type="protein sequence ID" value="MBS4194663.1"/>
    <property type="molecule type" value="Genomic_DNA"/>
</dbReference>
<dbReference type="AlphaFoldDB" id="A0A942TBF1"/>
<name>A0A942TBF1_9BACI</name>
<accession>A0A942TBF1</accession>
<dbReference type="RefSeq" id="WP_213123827.1">
    <property type="nucleotide sequence ID" value="NZ_JAGYPG010000001.1"/>
</dbReference>
<evidence type="ECO:0000313" key="1">
    <source>
        <dbReference type="EMBL" id="MBS4194663.1"/>
    </source>
</evidence>
<sequence length="123" mass="14752">MEKGNTFNDIFLRLKSIMHNYESYLEVKIDTHESYSLDTKHIMEHNRKNLFFGAVQIKKNYVSYHLMPVYACPDLLQDISPNLKKRMQGKSCFNFKKIDEDLFHELRDLTKKGFERFKNNNLI</sequence>
<protein>
    <recommendedName>
        <fullName evidence="3">DUF1801 domain-containing protein</fullName>
    </recommendedName>
</protein>